<evidence type="ECO:0000256" key="3">
    <source>
        <dbReference type="ARBA" id="ARBA00022692"/>
    </source>
</evidence>
<evidence type="ECO:0000256" key="6">
    <source>
        <dbReference type="SAM" id="Phobius"/>
    </source>
</evidence>
<dbReference type="PANTHER" id="PTHR39087:SF2">
    <property type="entry name" value="UPF0104 MEMBRANE PROTEIN MJ1595"/>
    <property type="match status" value="1"/>
</dbReference>
<feature type="transmembrane region" description="Helical" evidence="6">
    <location>
        <begin position="225"/>
        <end position="249"/>
    </location>
</feature>
<dbReference type="NCBIfam" id="TIGR00374">
    <property type="entry name" value="flippase-like domain"/>
    <property type="match status" value="1"/>
</dbReference>
<feature type="transmembrane region" description="Helical" evidence="6">
    <location>
        <begin position="49"/>
        <end position="66"/>
    </location>
</feature>
<dbReference type="InterPro" id="IPR022791">
    <property type="entry name" value="L-PG_synthase/AglD"/>
</dbReference>
<keyword evidence="3 6" id="KW-0812">Transmembrane</keyword>
<dbReference type="OrthoDB" id="9812094at2"/>
<organism evidence="7 8">
    <name type="scientific">Nitritalea halalkaliphila LW7</name>
    <dbReference type="NCBI Taxonomy" id="1189621"/>
    <lineage>
        <taxon>Bacteria</taxon>
        <taxon>Pseudomonadati</taxon>
        <taxon>Bacteroidota</taxon>
        <taxon>Cytophagia</taxon>
        <taxon>Cytophagales</taxon>
        <taxon>Cyclobacteriaceae</taxon>
        <taxon>Nitritalea</taxon>
    </lineage>
</organism>
<gene>
    <name evidence="7" type="ORF">A3SI_07829</name>
</gene>
<feature type="transmembrane region" description="Helical" evidence="6">
    <location>
        <begin position="135"/>
        <end position="154"/>
    </location>
</feature>
<dbReference type="Pfam" id="PF03706">
    <property type="entry name" value="LPG_synthase_TM"/>
    <property type="match status" value="1"/>
</dbReference>
<sequence length="342" mass="37317">MSLALPKRLKQSLQVALSLALAGWIFWLLYKDLDFSLITAALSEMHRGWFIASILLSIYGFWLRAYRWKLLLNTDTDTEAISTLNSFWALMIGYVTNLLLPRAGEVARCAAVNRLSGKPISQSLGTVVVERSLDLLFLLATIGIAFLVEAKLFLRLFGELVDLGALAQSFQNNLPFLLGALAITGIAIRILVKKYAASGWVNKFQQFARQVLTGIQSIGKLDKPFAFWASSVLIWLSYYLTMYWVALAIPSTANLSASAILLVMVMGSIGMVAPVQGGIGTFHALVAYILNVLGLELTEGKVFAVIIHGSQTLLVALVGLLAFGASLKILNAQATKKRGESF</sequence>
<comment type="subcellular location">
    <subcellularLocation>
        <location evidence="1">Cell membrane</location>
        <topology evidence="1">Multi-pass membrane protein</topology>
    </subcellularLocation>
</comment>
<evidence type="ECO:0000256" key="4">
    <source>
        <dbReference type="ARBA" id="ARBA00022989"/>
    </source>
</evidence>
<keyword evidence="4 6" id="KW-1133">Transmembrane helix</keyword>
<dbReference type="RefSeq" id="WP_009054460.1">
    <property type="nucleotide sequence ID" value="NZ_AJYA01000016.1"/>
</dbReference>
<proteinExistence type="predicted"/>
<dbReference type="EMBL" id="AJYA01000016">
    <property type="protein sequence ID" value="EIM77180.1"/>
    <property type="molecule type" value="Genomic_DNA"/>
</dbReference>
<feature type="transmembrane region" description="Helical" evidence="6">
    <location>
        <begin position="313"/>
        <end position="330"/>
    </location>
</feature>
<reference evidence="7 8" key="1">
    <citation type="submission" date="2012-05" db="EMBL/GenBank/DDBJ databases">
        <title>Genome sequence of Nitritalea halalkaliphila LW7.</title>
        <authorList>
            <person name="Jangir P.K."/>
            <person name="Singh A."/>
            <person name="Shivaji S."/>
            <person name="Sharma R."/>
        </authorList>
    </citation>
    <scope>NUCLEOTIDE SEQUENCE [LARGE SCALE GENOMIC DNA]</scope>
    <source>
        <strain evidence="7 8">LW7</strain>
    </source>
</reference>
<keyword evidence="8" id="KW-1185">Reference proteome</keyword>
<keyword evidence="5 6" id="KW-0472">Membrane</keyword>
<accession>I5C5S8</accession>
<keyword evidence="2" id="KW-1003">Cell membrane</keyword>
<evidence type="ECO:0000256" key="1">
    <source>
        <dbReference type="ARBA" id="ARBA00004651"/>
    </source>
</evidence>
<evidence type="ECO:0000256" key="2">
    <source>
        <dbReference type="ARBA" id="ARBA00022475"/>
    </source>
</evidence>
<dbReference type="PANTHER" id="PTHR39087">
    <property type="entry name" value="UPF0104 MEMBRANE PROTEIN MJ1595"/>
    <property type="match status" value="1"/>
</dbReference>
<protein>
    <submittedName>
        <fullName evidence="7">Uncharacterized protein</fullName>
    </submittedName>
</protein>
<feature type="transmembrane region" description="Helical" evidence="6">
    <location>
        <begin position="174"/>
        <end position="192"/>
    </location>
</feature>
<feature type="transmembrane region" description="Helical" evidence="6">
    <location>
        <begin position="255"/>
        <end position="273"/>
    </location>
</feature>
<dbReference type="AlphaFoldDB" id="I5C5S8"/>
<evidence type="ECO:0000313" key="7">
    <source>
        <dbReference type="EMBL" id="EIM77180.1"/>
    </source>
</evidence>
<dbReference type="GO" id="GO:0005886">
    <property type="term" value="C:plasma membrane"/>
    <property type="evidence" value="ECO:0007669"/>
    <property type="project" value="UniProtKB-SubCell"/>
</dbReference>
<dbReference type="STRING" id="1189621.A3SI_07829"/>
<feature type="transmembrane region" description="Helical" evidence="6">
    <location>
        <begin position="12"/>
        <end position="29"/>
    </location>
</feature>
<evidence type="ECO:0000256" key="5">
    <source>
        <dbReference type="ARBA" id="ARBA00023136"/>
    </source>
</evidence>
<dbReference type="Proteomes" id="UP000005551">
    <property type="component" value="Unassembled WGS sequence"/>
</dbReference>
<comment type="caution">
    <text evidence="7">The sequence shown here is derived from an EMBL/GenBank/DDBJ whole genome shotgun (WGS) entry which is preliminary data.</text>
</comment>
<evidence type="ECO:0000313" key="8">
    <source>
        <dbReference type="Proteomes" id="UP000005551"/>
    </source>
</evidence>
<name>I5C5S8_9BACT</name>